<feature type="domain" description="Methyltransferase FkbM" evidence="1">
    <location>
        <begin position="840"/>
        <end position="979"/>
    </location>
</feature>
<protein>
    <recommendedName>
        <fullName evidence="1">Methyltransferase FkbM domain-containing protein</fullName>
    </recommendedName>
</protein>
<proteinExistence type="predicted"/>
<accession>A0A6C0EW31</accession>
<dbReference type="PANTHER" id="PTHR31362:SF0">
    <property type="entry name" value="EXOSTOSIN DOMAIN-CONTAINING PROTEIN-RELATED"/>
    <property type="match status" value="1"/>
</dbReference>
<reference evidence="2" key="1">
    <citation type="journal article" date="2020" name="Nature">
        <title>Giant virus diversity and host interactions through global metagenomics.</title>
        <authorList>
            <person name="Schulz F."/>
            <person name="Roux S."/>
            <person name="Paez-Espino D."/>
            <person name="Jungbluth S."/>
            <person name="Walsh D.A."/>
            <person name="Denef V.J."/>
            <person name="McMahon K.D."/>
            <person name="Konstantinidis K.T."/>
            <person name="Eloe-Fadrosh E.A."/>
            <person name="Kyrpides N.C."/>
            <person name="Woyke T."/>
        </authorList>
    </citation>
    <scope>NUCLEOTIDE SEQUENCE</scope>
    <source>
        <strain evidence="2">GVMAG-M-3300009161-30</strain>
    </source>
</reference>
<dbReference type="InterPro" id="IPR029063">
    <property type="entry name" value="SAM-dependent_MTases_sf"/>
</dbReference>
<dbReference type="EMBL" id="MN738947">
    <property type="protein sequence ID" value="QHT32743.1"/>
    <property type="molecule type" value="Genomic_DNA"/>
</dbReference>
<dbReference type="Pfam" id="PF05050">
    <property type="entry name" value="Methyltransf_21"/>
    <property type="match status" value="1"/>
</dbReference>
<organism evidence="2">
    <name type="scientific">viral metagenome</name>
    <dbReference type="NCBI Taxonomy" id="1070528"/>
    <lineage>
        <taxon>unclassified sequences</taxon>
        <taxon>metagenomes</taxon>
        <taxon>organismal metagenomes</taxon>
    </lineage>
</organism>
<dbReference type="Gene3D" id="3.40.50.150">
    <property type="entry name" value="Vaccinia Virus protein VP39"/>
    <property type="match status" value="1"/>
</dbReference>
<evidence type="ECO:0000259" key="1">
    <source>
        <dbReference type="Pfam" id="PF05050"/>
    </source>
</evidence>
<dbReference type="InterPro" id="IPR005049">
    <property type="entry name" value="STL-like"/>
</dbReference>
<sequence length="1080" mass="127391">MYNFANAILIVVFNYSNCIYNKDFIKSIYEKHFKTIIFYSDYPITQDDEINFININEGHCVHNIFKHFYNKYNKLIDDSDGIFYTMDDNIVNVNILNLFDNNKILYYPPNSKYLSTSRDSYFETLVEKHVKISTSNLFNLFNDVTFQKYNINNFSGSFSNFFYLPKKYLTYKLFELFELFSKYEVFFEISIPTIIHNIEHDETQYQLFTCDILCNANRSSSGTLEDDYNQETTACTTSISSRPKILNKEYIYHSLNHNHNLFLHPIKFNKTPISKEWLKEIFCKEKCVIITTINKPTETIFKHITNPNYDVIIVGDNKTPDDYINLNCIYLDISAQNRLFPELSAMFPYNHYCRKNLGYLYAIKKGYKIIYETDDDNIPYDNFDNVLQYDNIQMISEKNNKWINIFKYFTNNAYIWPRGYPLSLLKTTPNYLIQDTDKTPSIINGLVENDPDVDALFRIICTHQDSIQWEKNKKILIDNKNVCVFNTQNTFWLNPDLFICLLIPSSVSFRYCDILRGIINNIILKKTNNYMMYSSPNVVQNRNEHNLISDFKSEYEMYIHNENILDFIENKIELKFLYIIQTITKLPDIYECLRKRNVVLLSFKENTSDTTIFCPNSTWTTGRNKLREYVLNLKEKYDYYIFLDEDVLFADYSQENGFNKLEELIIKYKPYISNPSMNDYYANKTYCNNLPLGETQTTIWFDGMCNAFSKEAFFSNVLFPYIDIFDNKSWWMSQYIMIILCSIYKKEVVVFNNLKVTNEIHSAYPKENVFKQSEQYVFNNLINVTQLNIINDVKSSSIFKIIDFLNIVLHKFNKINFVDVGCAVGDVRNLIKHNNLFSIGIDPLIKKYKDFPHNTLSSYNILYDVAIDIEEGEKKFNITSSLATSSLYDFNTEITSDENNKSYFYIPKSNIDFITNIVETQQVRTKTLKNIIEKDLKNDIIHILKVDAQGNDLNVIKSLGNYLNNVMFIVIESTSDNTTSLYKNATSFSLDYAYLKSYNFELITKEILLRDDYDCLFYNTNLIKNIDLNWDNKNFKEIIVKTENNSNVKSNLLSIYNNLLSNNVVTQKDVDILDKWITYF</sequence>
<dbReference type="SUPFAM" id="SSF53335">
    <property type="entry name" value="S-adenosyl-L-methionine-dependent methyltransferases"/>
    <property type="match status" value="1"/>
</dbReference>
<dbReference type="InterPro" id="IPR006342">
    <property type="entry name" value="FkbM_mtfrase"/>
</dbReference>
<dbReference type="AlphaFoldDB" id="A0A6C0EW31"/>
<name>A0A6C0EW31_9ZZZZ</name>
<dbReference type="PANTHER" id="PTHR31362">
    <property type="entry name" value="GLYCOSYLTRANSFERASE STELLO1-RELATED"/>
    <property type="match status" value="1"/>
</dbReference>
<evidence type="ECO:0000313" key="2">
    <source>
        <dbReference type="EMBL" id="QHT32743.1"/>
    </source>
</evidence>